<gene>
    <name evidence="1" type="ORF">BOW52_01090</name>
</gene>
<comment type="caution">
    <text evidence="1">The sequence shown here is derived from an EMBL/GenBank/DDBJ whole genome shotgun (WGS) entry which is preliminary data.</text>
</comment>
<keyword evidence="2" id="KW-1185">Reference proteome</keyword>
<dbReference type="RefSeq" id="WP_135567990.1">
    <property type="nucleotide sequence ID" value="NZ_MPRK01000008.1"/>
</dbReference>
<proteinExistence type="predicted"/>
<evidence type="ECO:0000313" key="2">
    <source>
        <dbReference type="Proteomes" id="UP000190198"/>
    </source>
</evidence>
<dbReference type="PROSITE" id="PS51257">
    <property type="entry name" value="PROKAR_LIPOPROTEIN"/>
    <property type="match status" value="1"/>
</dbReference>
<organism evidence="1 2">
    <name type="scientific">Solemya elarraichensis gill symbiont</name>
    <dbReference type="NCBI Taxonomy" id="1918949"/>
    <lineage>
        <taxon>Bacteria</taxon>
        <taxon>Pseudomonadati</taxon>
        <taxon>Pseudomonadota</taxon>
        <taxon>Gammaproteobacteria</taxon>
        <taxon>sulfur-oxidizing symbionts</taxon>
    </lineage>
</organism>
<protein>
    <submittedName>
        <fullName evidence="1">Uncharacterized protein</fullName>
    </submittedName>
</protein>
<dbReference type="OrthoDB" id="9154097at2"/>
<accession>A0A1T2LCQ4</accession>
<dbReference type="Proteomes" id="UP000190198">
    <property type="component" value="Unassembled WGS sequence"/>
</dbReference>
<name>A0A1T2LCQ4_9GAMM</name>
<reference evidence="1 2" key="1">
    <citation type="submission" date="2016-11" db="EMBL/GenBank/DDBJ databases">
        <title>Mixed transmission modes and dynamic genome evolution in an obligate animal-bacterial symbiosis.</title>
        <authorList>
            <person name="Russell S.L."/>
            <person name="Corbett-Detig R.B."/>
            <person name="Cavanaugh C.M."/>
        </authorList>
    </citation>
    <scope>NUCLEOTIDE SEQUENCE [LARGE SCALE GENOMIC DNA]</scope>
    <source>
        <strain evidence="1">Sp-SM6</strain>
    </source>
</reference>
<sequence>MKNLSPLLLILGIALSGCSDDPANIEAPYAGDIQNPYTGKVSVALTSGQSSSDRIKLRNIFPNKETRIIAIVQLENATPGMKVTGEWARLGTLQPNAPGQTPEGILIGKADFTLMEDSINPETSIGSGKLQLTSTDTLPPDSYLLRVFIDGTLVRTSGFVLIPRPKQKAVNTPPAVNY</sequence>
<dbReference type="EMBL" id="MPRK01000008">
    <property type="protein sequence ID" value="OOZ42897.1"/>
    <property type="molecule type" value="Genomic_DNA"/>
</dbReference>
<evidence type="ECO:0000313" key="1">
    <source>
        <dbReference type="EMBL" id="OOZ42897.1"/>
    </source>
</evidence>
<dbReference type="AlphaFoldDB" id="A0A1T2LCQ4"/>